<dbReference type="AlphaFoldDB" id="A0A3B0XKV7"/>
<accession>A0A3B0XKV7</accession>
<protein>
    <submittedName>
        <fullName evidence="1">Uncharacterized protein</fullName>
    </submittedName>
</protein>
<reference evidence="1" key="1">
    <citation type="submission" date="2018-06" db="EMBL/GenBank/DDBJ databases">
        <authorList>
            <person name="Zhirakovskaya E."/>
        </authorList>
    </citation>
    <scope>NUCLEOTIDE SEQUENCE</scope>
</reference>
<proteinExistence type="predicted"/>
<evidence type="ECO:0000313" key="1">
    <source>
        <dbReference type="EMBL" id="VAW69105.1"/>
    </source>
</evidence>
<organism evidence="1">
    <name type="scientific">hydrothermal vent metagenome</name>
    <dbReference type="NCBI Taxonomy" id="652676"/>
    <lineage>
        <taxon>unclassified sequences</taxon>
        <taxon>metagenomes</taxon>
        <taxon>ecological metagenomes</taxon>
    </lineage>
</organism>
<sequence>MVKEANKMRDFKIQIVGCGYIGRKIAITVMRNFNKIAGTEKNALNV</sequence>
<dbReference type="EMBL" id="UOFJ01000399">
    <property type="protein sequence ID" value="VAW69105.1"/>
    <property type="molecule type" value="Genomic_DNA"/>
</dbReference>
<name>A0A3B0XKV7_9ZZZZ</name>
<gene>
    <name evidence="1" type="ORF">MNBD_GAMMA10-2894</name>
</gene>